<sequence length="548" mass="61538">MSSEEKAETGNNESNRIDLDNILKDEVGQFGRYQIITVLLAALPVIFSAFASGEYIFTTARIPTRCLIPDCDGENPEYAPSWVLNAIPGTSNTSFENCIRYQDSPQRNVTLTEVCPADWFDSTQTVSCEDHVYENTLSVVYDFKMACDEWRRSQIGSIRTIGTLLVLPITGFISDRWGRRVALTLNAFNTGWLGLARSFVNSYEWFLALEVIESTIGAGAYSSCYILVTELVGPKYRVIVGATMSTMFALGQVFLGLIAWGIPTWRTLTQVIYAPQLLVVSYFWILSESVRWLMSRDRYEEAESVLKKVAKINKKELSENSLRALRKSAEEEKNIKKPEEPWLVVLVLRSKIILLRCCVSPIWWITNTLVYYGMSINAVNLSGNRYLNYVYVAAIEIPGYWTAILLLNRIGRKPVLIGAYFLCAACQFTFAFLPDDMYALSLTVYLLGKYAIAVVMTSVYVYTAELFPTKYRHSLFAFSSMVGRLGSIMAPLTPSLASEVWSSLPSVLFGSFALLSGLLIFTTPETLGTKLPNTIEEAEQLSSRKMKS</sequence>
<gene>
    <name evidence="7" type="ORF">EEDITHA_LOCUS932</name>
</gene>
<reference evidence="7" key="1">
    <citation type="submission" date="2022-03" db="EMBL/GenBank/DDBJ databases">
        <authorList>
            <person name="Tunstrom K."/>
        </authorList>
    </citation>
    <scope>NUCLEOTIDE SEQUENCE</scope>
</reference>
<feature type="transmembrane region" description="Helical" evidence="5">
    <location>
        <begin position="475"/>
        <end position="494"/>
    </location>
</feature>
<dbReference type="GO" id="GO:0016020">
    <property type="term" value="C:membrane"/>
    <property type="evidence" value="ECO:0007669"/>
    <property type="project" value="UniProtKB-SubCell"/>
</dbReference>
<dbReference type="SUPFAM" id="SSF103473">
    <property type="entry name" value="MFS general substrate transporter"/>
    <property type="match status" value="1"/>
</dbReference>
<feature type="domain" description="Major facilitator superfamily (MFS) profile" evidence="6">
    <location>
        <begin position="107"/>
        <end position="528"/>
    </location>
</feature>
<dbReference type="InterPro" id="IPR005829">
    <property type="entry name" value="Sugar_transporter_CS"/>
</dbReference>
<feature type="transmembrane region" description="Helical" evidence="5">
    <location>
        <begin position="439"/>
        <end position="463"/>
    </location>
</feature>
<evidence type="ECO:0000313" key="8">
    <source>
        <dbReference type="Proteomes" id="UP001153954"/>
    </source>
</evidence>
<dbReference type="InterPro" id="IPR005828">
    <property type="entry name" value="MFS_sugar_transport-like"/>
</dbReference>
<dbReference type="Proteomes" id="UP001153954">
    <property type="component" value="Unassembled WGS sequence"/>
</dbReference>
<feature type="transmembrane region" description="Helical" evidence="5">
    <location>
        <begin position="500"/>
        <end position="521"/>
    </location>
</feature>
<dbReference type="InterPro" id="IPR036259">
    <property type="entry name" value="MFS_trans_sf"/>
</dbReference>
<dbReference type="PROSITE" id="PS00216">
    <property type="entry name" value="SUGAR_TRANSPORT_1"/>
    <property type="match status" value="1"/>
</dbReference>
<evidence type="ECO:0000256" key="4">
    <source>
        <dbReference type="ARBA" id="ARBA00023136"/>
    </source>
</evidence>
<protein>
    <recommendedName>
        <fullName evidence="6">Major facilitator superfamily (MFS) profile domain-containing protein</fullName>
    </recommendedName>
</protein>
<evidence type="ECO:0000256" key="3">
    <source>
        <dbReference type="ARBA" id="ARBA00022989"/>
    </source>
</evidence>
<dbReference type="EMBL" id="CAKOGL010000003">
    <property type="protein sequence ID" value="CAH2084355.1"/>
    <property type="molecule type" value="Genomic_DNA"/>
</dbReference>
<dbReference type="InterPro" id="IPR020846">
    <property type="entry name" value="MFS_dom"/>
</dbReference>
<dbReference type="Pfam" id="PF00083">
    <property type="entry name" value="Sugar_tr"/>
    <property type="match status" value="1"/>
</dbReference>
<accession>A0AAU9TBD8</accession>
<feature type="transmembrane region" description="Helical" evidence="5">
    <location>
        <begin position="342"/>
        <end position="366"/>
    </location>
</feature>
<dbReference type="GO" id="GO:0022857">
    <property type="term" value="F:transmembrane transporter activity"/>
    <property type="evidence" value="ECO:0007669"/>
    <property type="project" value="InterPro"/>
</dbReference>
<evidence type="ECO:0000256" key="2">
    <source>
        <dbReference type="ARBA" id="ARBA00022692"/>
    </source>
</evidence>
<feature type="transmembrane region" description="Helical" evidence="5">
    <location>
        <begin position="33"/>
        <end position="57"/>
    </location>
</feature>
<comment type="subcellular location">
    <subcellularLocation>
        <location evidence="1">Membrane</location>
        <topology evidence="1">Multi-pass membrane protein</topology>
    </subcellularLocation>
</comment>
<dbReference type="PANTHER" id="PTHR24064">
    <property type="entry name" value="SOLUTE CARRIER FAMILY 22 MEMBER"/>
    <property type="match status" value="1"/>
</dbReference>
<feature type="transmembrane region" description="Helical" evidence="5">
    <location>
        <begin position="386"/>
        <end position="407"/>
    </location>
</feature>
<comment type="caution">
    <text evidence="7">The sequence shown here is derived from an EMBL/GenBank/DDBJ whole genome shotgun (WGS) entry which is preliminary data.</text>
</comment>
<evidence type="ECO:0000256" key="1">
    <source>
        <dbReference type="ARBA" id="ARBA00004141"/>
    </source>
</evidence>
<name>A0AAU9TBD8_EUPED</name>
<keyword evidence="2 5" id="KW-0812">Transmembrane</keyword>
<evidence type="ECO:0000259" key="6">
    <source>
        <dbReference type="PROSITE" id="PS50850"/>
    </source>
</evidence>
<feature type="transmembrane region" description="Helical" evidence="5">
    <location>
        <begin position="414"/>
        <end position="433"/>
    </location>
</feature>
<dbReference type="Gene3D" id="1.20.1250.20">
    <property type="entry name" value="MFS general substrate transporter like domains"/>
    <property type="match status" value="1"/>
</dbReference>
<dbReference type="AlphaFoldDB" id="A0AAU9TBD8"/>
<keyword evidence="3 5" id="KW-1133">Transmembrane helix</keyword>
<feature type="transmembrane region" description="Helical" evidence="5">
    <location>
        <begin position="206"/>
        <end position="228"/>
    </location>
</feature>
<evidence type="ECO:0000313" key="7">
    <source>
        <dbReference type="EMBL" id="CAH2084355.1"/>
    </source>
</evidence>
<organism evidence="7 8">
    <name type="scientific">Euphydryas editha</name>
    <name type="common">Edith's checkerspot</name>
    <dbReference type="NCBI Taxonomy" id="104508"/>
    <lineage>
        <taxon>Eukaryota</taxon>
        <taxon>Metazoa</taxon>
        <taxon>Ecdysozoa</taxon>
        <taxon>Arthropoda</taxon>
        <taxon>Hexapoda</taxon>
        <taxon>Insecta</taxon>
        <taxon>Pterygota</taxon>
        <taxon>Neoptera</taxon>
        <taxon>Endopterygota</taxon>
        <taxon>Lepidoptera</taxon>
        <taxon>Glossata</taxon>
        <taxon>Ditrysia</taxon>
        <taxon>Papilionoidea</taxon>
        <taxon>Nymphalidae</taxon>
        <taxon>Nymphalinae</taxon>
        <taxon>Euphydryas</taxon>
    </lineage>
</organism>
<evidence type="ECO:0000256" key="5">
    <source>
        <dbReference type="SAM" id="Phobius"/>
    </source>
</evidence>
<keyword evidence="4 5" id="KW-0472">Membrane</keyword>
<keyword evidence="8" id="KW-1185">Reference proteome</keyword>
<dbReference type="PROSITE" id="PS50850">
    <property type="entry name" value="MFS"/>
    <property type="match status" value="1"/>
</dbReference>
<feature type="transmembrane region" description="Helical" evidence="5">
    <location>
        <begin position="240"/>
        <end position="262"/>
    </location>
</feature>
<proteinExistence type="predicted"/>
<feature type="transmembrane region" description="Helical" evidence="5">
    <location>
        <begin position="268"/>
        <end position="286"/>
    </location>
</feature>